<keyword evidence="3" id="KW-1003">Cell membrane</keyword>
<dbReference type="PROSITE" id="PS50928">
    <property type="entry name" value="ABC_TM1"/>
    <property type="match status" value="1"/>
</dbReference>
<dbReference type="EMBL" id="CP043661">
    <property type="protein sequence ID" value="QNE21328.1"/>
    <property type="molecule type" value="Genomic_DNA"/>
</dbReference>
<feature type="transmembrane region" description="Helical" evidence="7">
    <location>
        <begin position="165"/>
        <end position="189"/>
    </location>
</feature>
<dbReference type="Pfam" id="PF00528">
    <property type="entry name" value="BPD_transp_1"/>
    <property type="match status" value="1"/>
</dbReference>
<comment type="subcellular location">
    <subcellularLocation>
        <location evidence="1 7">Cell membrane</location>
        <topology evidence="1 7">Multi-pass membrane protein</topology>
    </subcellularLocation>
</comment>
<evidence type="ECO:0000256" key="3">
    <source>
        <dbReference type="ARBA" id="ARBA00022475"/>
    </source>
</evidence>
<feature type="transmembrane region" description="Helical" evidence="7">
    <location>
        <begin position="241"/>
        <end position="266"/>
    </location>
</feature>
<gene>
    <name evidence="9" type="ORF">F1D05_29695</name>
</gene>
<proteinExistence type="inferred from homology"/>
<sequence>MGARAAHIPAHSWAVGLQQALGLLRRRNHLDERRPGMTVTEPIAHVVPTPDRAPTGGGKPVARKRAKAGVYHTAMTVLVILYILPVLWAVSMSLRTDAHMFDADQLIPHPITFDHYANLLAILPDFGRYVGNTVLIAVVGTAGTLLSSSLAGYALARFTFPGQRALLMVILLTLMVPAQVTLIPQYVIFRNLGWIDTPLPIIVPMLFGSALPTFFFRQFFLTLPQELEDAAAVDGAGRWRTFFAVMAPLAGPAYLAMGLLTFVQLWNSFFVNSIYLQDQSQWVLTQALQSLVGRYNSQYGEIMAGVTLVSLPIVVGYIFVQRWVVRGIAFSGVAN</sequence>
<evidence type="ECO:0000256" key="6">
    <source>
        <dbReference type="ARBA" id="ARBA00023136"/>
    </source>
</evidence>
<evidence type="ECO:0000313" key="9">
    <source>
        <dbReference type="EMBL" id="QNE21328.1"/>
    </source>
</evidence>
<protein>
    <submittedName>
        <fullName evidence="9">Carbohydrate ABC transporter permease</fullName>
    </submittedName>
</protein>
<evidence type="ECO:0000256" key="7">
    <source>
        <dbReference type="RuleBase" id="RU363032"/>
    </source>
</evidence>
<keyword evidence="6 7" id="KW-0472">Membrane</keyword>
<dbReference type="Gene3D" id="1.10.3720.10">
    <property type="entry name" value="MetI-like"/>
    <property type="match status" value="1"/>
</dbReference>
<dbReference type="SUPFAM" id="SSF161098">
    <property type="entry name" value="MetI-like"/>
    <property type="match status" value="1"/>
</dbReference>
<name>A0A7G6X513_9ACTN</name>
<feature type="transmembrane region" description="Helical" evidence="7">
    <location>
        <begin position="302"/>
        <end position="320"/>
    </location>
</feature>
<dbReference type="PANTHER" id="PTHR43744">
    <property type="entry name" value="ABC TRANSPORTER PERMEASE PROTEIN MG189-RELATED-RELATED"/>
    <property type="match status" value="1"/>
</dbReference>
<evidence type="ECO:0000256" key="4">
    <source>
        <dbReference type="ARBA" id="ARBA00022692"/>
    </source>
</evidence>
<dbReference type="InterPro" id="IPR035906">
    <property type="entry name" value="MetI-like_sf"/>
</dbReference>
<keyword evidence="10" id="KW-1185">Reference proteome</keyword>
<keyword evidence="5 7" id="KW-1133">Transmembrane helix</keyword>
<evidence type="ECO:0000256" key="5">
    <source>
        <dbReference type="ARBA" id="ARBA00022989"/>
    </source>
</evidence>
<evidence type="ECO:0000256" key="2">
    <source>
        <dbReference type="ARBA" id="ARBA00022448"/>
    </source>
</evidence>
<accession>A0A7G6X513</accession>
<comment type="similarity">
    <text evidence="7">Belongs to the binding-protein-dependent transport system permease family.</text>
</comment>
<organism evidence="9 10">
    <name type="scientific">Kribbella qitaiheensis</name>
    <dbReference type="NCBI Taxonomy" id="1544730"/>
    <lineage>
        <taxon>Bacteria</taxon>
        <taxon>Bacillati</taxon>
        <taxon>Actinomycetota</taxon>
        <taxon>Actinomycetes</taxon>
        <taxon>Propionibacteriales</taxon>
        <taxon>Kribbellaceae</taxon>
        <taxon>Kribbella</taxon>
    </lineage>
</organism>
<dbReference type="GO" id="GO:0005886">
    <property type="term" value="C:plasma membrane"/>
    <property type="evidence" value="ECO:0007669"/>
    <property type="project" value="UniProtKB-SubCell"/>
</dbReference>
<evidence type="ECO:0000313" key="10">
    <source>
        <dbReference type="Proteomes" id="UP000515563"/>
    </source>
</evidence>
<dbReference type="AlphaFoldDB" id="A0A7G6X513"/>
<dbReference type="CDD" id="cd06261">
    <property type="entry name" value="TM_PBP2"/>
    <property type="match status" value="1"/>
</dbReference>
<evidence type="ECO:0000259" key="8">
    <source>
        <dbReference type="PROSITE" id="PS50928"/>
    </source>
</evidence>
<dbReference type="KEGG" id="kqi:F1D05_29695"/>
<feature type="transmembrane region" description="Helical" evidence="7">
    <location>
        <begin position="201"/>
        <end position="220"/>
    </location>
</feature>
<keyword evidence="2 7" id="KW-0813">Transport</keyword>
<keyword evidence="4 7" id="KW-0812">Transmembrane</keyword>
<feature type="transmembrane region" description="Helical" evidence="7">
    <location>
        <begin position="129"/>
        <end position="153"/>
    </location>
</feature>
<reference evidence="9 10" key="2">
    <citation type="journal article" date="2020" name="Microbiol. Resour. Announc.">
        <title>Antarctic desert soil bacteria exhibit high novel natural product potential, evaluated through long-read genome sequencing and comparative genomics.</title>
        <authorList>
            <person name="Benaud N."/>
            <person name="Edwards R.J."/>
            <person name="Amos T.G."/>
            <person name="D'Agostino P.M."/>
            <person name="Gutierrez-Chavez C."/>
            <person name="Montgomery K."/>
            <person name="Nicetic I."/>
            <person name="Ferrari B.C."/>
        </authorList>
    </citation>
    <scope>NUCLEOTIDE SEQUENCE [LARGE SCALE GENOMIC DNA]</scope>
    <source>
        <strain evidence="9 10">SPB151</strain>
    </source>
</reference>
<feature type="transmembrane region" description="Helical" evidence="7">
    <location>
        <begin position="69"/>
        <end position="90"/>
    </location>
</feature>
<evidence type="ECO:0000256" key="1">
    <source>
        <dbReference type="ARBA" id="ARBA00004651"/>
    </source>
</evidence>
<dbReference type="GO" id="GO:0055085">
    <property type="term" value="P:transmembrane transport"/>
    <property type="evidence" value="ECO:0007669"/>
    <property type="project" value="InterPro"/>
</dbReference>
<reference evidence="10" key="1">
    <citation type="submission" date="2019-09" db="EMBL/GenBank/DDBJ databases">
        <title>Antimicrobial potential of Antarctic Bacteria.</title>
        <authorList>
            <person name="Benaud N."/>
            <person name="Edwards R.J."/>
            <person name="Ferrari B.C."/>
        </authorList>
    </citation>
    <scope>NUCLEOTIDE SEQUENCE [LARGE SCALE GENOMIC DNA]</scope>
    <source>
        <strain evidence="10">SPB151</strain>
    </source>
</reference>
<dbReference type="InterPro" id="IPR000515">
    <property type="entry name" value="MetI-like"/>
</dbReference>
<dbReference type="Proteomes" id="UP000515563">
    <property type="component" value="Chromosome"/>
</dbReference>
<feature type="domain" description="ABC transmembrane type-1" evidence="8">
    <location>
        <begin position="130"/>
        <end position="320"/>
    </location>
</feature>
<dbReference type="PANTHER" id="PTHR43744:SF12">
    <property type="entry name" value="ABC TRANSPORTER PERMEASE PROTEIN MG189-RELATED"/>
    <property type="match status" value="1"/>
</dbReference>